<dbReference type="PANTHER" id="PTHR46332:SF5">
    <property type="entry name" value="ASPARTATE BETA-HYDROXYLASE DOMAIN CONTAINING 2"/>
    <property type="match status" value="1"/>
</dbReference>
<evidence type="ECO:0000313" key="6">
    <source>
        <dbReference type="Proteomes" id="UP000445000"/>
    </source>
</evidence>
<dbReference type="Gene3D" id="2.60.120.330">
    <property type="entry name" value="B-lactam Antibiotic, Isopenicillin N Synthase, Chain"/>
    <property type="match status" value="1"/>
</dbReference>
<dbReference type="RefSeq" id="WP_161810823.1">
    <property type="nucleotide sequence ID" value="NZ_BLJN01000001.1"/>
</dbReference>
<dbReference type="EMBL" id="BLJN01000001">
    <property type="protein sequence ID" value="GFE78993.1"/>
    <property type="molecule type" value="Genomic_DNA"/>
</dbReference>
<reference evidence="6" key="1">
    <citation type="submission" date="2020-01" db="EMBL/GenBank/DDBJ databases">
        <title>'Steroidobacter agaridevorans' sp. nov., agar-degrading bacteria isolated from rhizosphere soils.</title>
        <authorList>
            <person name="Ikenaga M."/>
            <person name="Kataoka M."/>
            <person name="Murouchi A."/>
            <person name="Katsuragi S."/>
            <person name="Sakai M."/>
        </authorList>
    </citation>
    <scope>NUCLEOTIDE SEQUENCE [LARGE SCALE GENOMIC DNA]</scope>
    <source>
        <strain evidence="6">YU21-B</strain>
    </source>
</reference>
<comment type="caution">
    <text evidence="5">The sequence shown here is derived from an EMBL/GenBank/DDBJ whole genome shotgun (WGS) entry which is preliminary data.</text>
</comment>
<dbReference type="InterPro" id="IPR051821">
    <property type="entry name" value="Asp/Asn_beta-hydroxylase"/>
</dbReference>
<dbReference type="SUPFAM" id="SSF48452">
    <property type="entry name" value="TPR-like"/>
    <property type="match status" value="1"/>
</dbReference>
<dbReference type="AlphaFoldDB" id="A0A829Y7H5"/>
<gene>
    <name evidence="5" type="ORF">GCM10011487_09930</name>
</gene>
<protein>
    <recommendedName>
        <fullName evidence="4">Aspartyl/asparaginy/proline hydroxylase domain-containing protein</fullName>
    </recommendedName>
</protein>
<dbReference type="GO" id="GO:0016020">
    <property type="term" value="C:membrane"/>
    <property type="evidence" value="ECO:0007669"/>
    <property type="project" value="TreeGrafter"/>
</dbReference>
<feature type="domain" description="Aspartyl/asparaginy/proline hydroxylase" evidence="4">
    <location>
        <begin position="200"/>
        <end position="363"/>
    </location>
</feature>
<dbReference type="InterPro" id="IPR027443">
    <property type="entry name" value="IPNS-like_sf"/>
</dbReference>
<proteinExistence type="inferred from homology"/>
<keyword evidence="6" id="KW-1185">Reference proteome</keyword>
<name>A0A829Y7H5_9GAMM</name>
<keyword evidence="3" id="KW-0560">Oxidoreductase</keyword>
<evidence type="ECO:0000256" key="2">
    <source>
        <dbReference type="ARBA" id="ARBA00022964"/>
    </source>
</evidence>
<evidence type="ECO:0000259" key="4">
    <source>
        <dbReference type="Pfam" id="PF05118"/>
    </source>
</evidence>
<dbReference type="SUPFAM" id="SSF51197">
    <property type="entry name" value="Clavaminate synthase-like"/>
    <property type="match status" value="1"/>
</dbReference>
<dbReference type="InterPro" id="IPR011990">
    <property type="entry name" value="TPR-like_helical_dom_sf"/>
</dbReference>
<evidence type="ECO:0000256" key="3">
    <source>
        <dbReference type="ARBA" id="ARBA00023002"/>
    </source>
</evidence>
<organism evidence="5 6">
    <name type="scientific">Steroidobacter agaridevorans</name>
    <dbReference type="NCBI Taxonomy" id="2695856"/>
    <lineage>
        <taxon>Bacteria</taxon>
        <taxon>Pseudomonadati</taxon>
        <taxon>Pseudomonadota</taxon>
        <taxon>Gammaproteobacteria</taxon>
        <taxon>Steroidobacterales</taxon>
        <taxon>Steroidobacteraceae</taxon>
        <taxon>Steroidobacter</taxon>
    </lineage>
</organism>
<dbReference type="PANTHER" id="PTHR46332">
    <property type="entry name" value="ASPARTATE BETA-HYDROXYLASE DOMAIN-CONTAINING PROTEIN 2"/>
    <property type="match status" value="1"/>
</dbReference>
<dbReference type="Pfam" id="PF05118">
    <property type="entry name" value="Asp_Arg_Hydrox"/>
    <property type="match status" value="1"/>
</dbReference>
<dbReference type="GO" id="GO:0051213">
    <property type="term" value="F:dioxygenase activity"/>
    <property type="evidence" value="ECO:0007669"/>
    <property type="project" value="UniProtKB-KW"/>
</dbReference>
<dbReference type="Gene3D" id="1.25.40.10">
    <property type="entry name" value="Tetratricopeptide repeat domain"/>
    <property type="match status" value="1"/>
</dbReference>
<sequence length="392" mass="42638">MQTPADQMRSLVEAAAAALQAGDAGAARRHFEQIVASGQANAGVFVGLALACQSLGDRAAMLAAIERTLALDPVNIRALVMKGDHLVASNASRSATAFYAAAMQAASQATALPPGVVQMARHAEQMYQRINAQLESHVRTQLEATGHAQGGSARFAQSVEILMGKKQRYVQEPRAYFFPELANIQFFPREMFPWLAPLEAATSEIAAELQQLIATDQGFEPYIRQSADAPTRQDHPLLNNSAWSAFFLWKDGAPVPGNAERCPKTLAALAGLPLCRIPGRTPSILFSRLAPGARIPPHTGFLNTRLICHLPLIVPPNCHLRVGNERREWRAGAAWVFDDTIEHEAINGSDRSRVVLIFDIWRPELSAQEREQVAALLAAIDSFGQRGEAWSA</sequence>
<keyword evidence="2" id="KW-0223">Dioxygenase</keyword>
<accession>A0A829Y7H5</accession>
<comment type="similarity">
    <text evidence="1">Belongs to the aspartyl/asparaginyl beta-hydroxylase family.</text>
</comment>
<evidence type="ECO:0000256" key="1">
    <source>
        <dbReference type="ARBA" id="ARBA00007730"/>
    </source>
</evidence>
<evidence type="ECO:0000313" key="5">
    <source>
        <dbReference type="EMBL" id="GFE78993.1"/>
    </source>
</evidence>
<dbReference type="Proteomes" id="UP000445000">
    <property type="component" value="Unassembled WGS sequence"/>
</dbReference>
<dbReference type="InterPro" id="IPR007803">
    <property type="entry name" value="Asp/Arg/Pro-Hydrxlase"/>
</dbReference>